<feature type="transmembrane region" description="Helical" evidence="11">
    <location>
        <begin position="69"/>
        <end position="90"/>
    </location>
</feature>
<comment type="catalytic activity">
    <reaction evidence="10">
        <text>fluoride(in) = fluoride(out)</text>
        <dbReference type="Rhea" id="RHEA:76159"/>
        <dbReference type="ChEBI" id="CHEBI:17051"/>
    </reaction>
    <physiologicalReaction direction="left-to-right" evidence="10">
        <dbReference type="Rhea" id="RHEA:76160"/>
    </physiologicalReaction>
</comment>
<evidence type="ECO:0000256" key="1">
    <source>
        <dbReference type="ARBA" id="ARBA00004651"/>
    </source>
</evidence>
<reference evidence="13" key="1">
    <citation type="journal article" date="2019" name="Int. J. Syst. Evol. Microbiol.">
        <title>The Global Catalogue of Microorganisms (GCM) 10K type strain sequencing project: providing services to taxonomists for standard genome sequencing and annotation.</title>
        <authorList>
            <consortium name="The Broad Institute Genomics Platform"/>
            <consortium name="The Broad Institute Genome Sequencing Center for Infectious Disease"/>
            <person name="Wu L."/>
            <person name="Ma J."/>
        </authorList>
    </citation>
    <scope>NUCLEOTIDE SEQUENCE [LARGE SCALE GENOMIC DNA]</scope>
    <source>
        <strain evidence="13">CGMCC 1.10832</strain>
    </source>
</reference>
<name>A0ABQ1M0L9_9BACT</name>
<feature type="transmembrane region" description="Helical" evidence="11">
    <location>
        <begin position="33"/>
        <end position="57"/>
    </location>
</feature>
<evidence type="ECO:0000256" key="10">
    <source>
        <dbReference type="ARBA" id="ARBA00035585"/>
    </source>
</evidence>
<dbReference type="RefSeq" id="WP_229712547.1">
    <property type="nucleotide sequence ID" value="NZ_BAABHU010000005.1"/>
</dbReference>
<accession>A0ABQ1M0L9</accession>
<comment type="caution">
    <text evidence="12">The sequence shown here is derived from an EMBL/GenBank/DDBJ whole genome shotgun (WGS) entry which is preliminary data.</text>
</comment>
<dbReference type="InterPro" id="IPR003691">
    <property type="entry name" value="FluC"/>
</dbReference>
<proteinExistence type="inferred from homology"/>
<dbReference type="PANTHER" id="PTHR28259">
    <property type="entry name" value="FLUORIDE EXPORT PROTEIN 1-RELATED"/>
    <property type="match status" value="1"/>
</dbReference>
<feature type="binding site" evidence="11">
    <location>
        <position position="77"/>
    </location>
    <ligand>
        <name>Na(+)</name>
        <dbReference type="ChEBI" id="CHEBI:29101"/>
        <note>structural</note>
    </ligand>
</feature>
<dbReference type="NCBIfam" id="TIGR00494">
    <property type="entry name" value="crcB"/>
    <property type="match status" value="1"/>
</dbReference>
<keyword evidence="7 11" id="KW-0472">Membrane</keyword>
<keyword evidence="11" id="KW-0915">Sodium</keyword>
<evidence type="ECO:0000256" key="8">
    <source>
        <dbReference type="ARBA" id="ARBA00023303"/>
    </source>
</evidence>
<comment type="activity regulation">
    <text evidence="11">Na(+) is not transported, but it plays an essential structural role and its presence is essential for fluoride channel function.</text>
</comment>
<feature type="transmembrane region" description="Helical" evidence="11">
    <location>
        <begin position="102"/>
        <end position="122"/>
    </location>
</feature>
<protein>
    <recommendedName>
        <fullName evidence="11">Fluoride-specific ion channel FluC</fullName>
    </recommendedName>
</protein>
<feature type="binding site" evidence="11">
    <location>
        <position position="80"/>
    </location>
    <ligand>
        <name>Na(+)</name>
        <dbReference type="ChEBI" id="CHEBI:29101"/>
        <note>structural</note>
    </ligand>
</feature>
<keyword evidence="11" id="KW-0813">Transport</keyword>
<evidence type="ECO:0000313" key="12">
    <source>
        <dbReference type="EMBL" id="GGC33102.1"/>
    </source>
</evidence>
<evidence type="ECO:0000256" key="7">
    <source>
        <dbReference type="ARBA" id="ARBA00023136"/>
    </source>
</evidence>
<dbReference type="Pfam" id="PF02537">
    <property type="entry name" value="CRCB"/>
    <property type="match status" value="1"/>
</dbReference>
<evidence type="ECO:0000313" key="13">
    <source>
        <dbReference type="Proteomes" id="UP000636010"/>
    </source>
</evidence>
<evidence type="ECO:0000256" key="2">
    <source>
        <dbReference type="ARBA" id="ARBA00022475"/>
    </source>
</evidence>
<comment type="similarity">
    <text evidence="9 11">Belongs to the fluoride channel Fluc/FEX (TC 1.A.43) family.</text>
</comment>
<evidence type="ECO:0000256" key="5">
    <source>
        <dbReference type="ARBA" id="ARBA00022989"/>
    </source>
</evidence>
<organism evidence="12 13">
    <name type="scientific">Marivirga lumbricoides</name>
    <dbReference type="NCBI Taxonomy" id="1046115"/>
    <lineage>
        <taxon>Bacteria</taxon>
        <taxon>Pseudomonadati</taxon>
        <taxon>Bacteroidota</taxon>
        <taxon>Cytophagia</taxon>
        <taxon>Cytophagales</taxon>
        <taxon>Marivirgaceae</taxon>
        <taxon>Marivirga</taxon>
    </lineage>
</organism>
<keyword evidence="2 11" id="KW-1003">Cell membrane</keyword>
<evidence type="ECO:0000256" key="3">
    <source>
        <dbReference type="ARBA" id="ARBA00022519"/>
    </source>
</evidence>
<keyword evidence="13" id="KW-1185">Reference proteome</keyword>
<evidence type="ECO:0000256" key="6">
    <source>
        <dbReference type="ARBA" id="ARBA00023065"/>
    </source>
</evidence>
<gene>
    <name evidence="11 12" type="primary">crcB</name>
    <name evidence="11" type="synonym">fluC</name>
    <name evidence="12" type="ORF">GCM10011506_18180</name>
</gene>
<evidence type="ECO:0000256" key="11">
    <source>
        <dbReference type="HAMAP-Rule" id="MF_00454"/>
    </source>
</evidence>
<evidence type="ECO:0000256" key="9">
    <source>
        <dbReference type="ARBA" id="ARBA00035120"/>
    </source>
</evidence>
<keyword evidence="3" id="KW-0997">Cell inner membrane</keyword>
<dbReference type="PANTHER" id="PTHR28259:SF1">
    <property type="entry name" value="FLUORIDE EXPORT PROTEIN 1-RELATED"/>
    <property type="match status" value="1"/>
</dbReference>
<keyword evidence="11" id="KW-0479">Metal-binding</keyword>
<sequence length="127" mass="13858">MIKQLALVGLGGAAGSILRFLISVYSIKWFPTTSFPLGTFIVNIFGSLLLGVIMGYVLKTETNTEQLRLLIGIGFCGGFTTFSTFAYENISMIQQNNYSQFLLYAAVSLIVGLLAILLGVWLSKSFI</sequence>
<dbReference type="Proteomes" id="UP000636010">
    <property type="component" value="Unassembled WGS sequence"/>
</dbReference>
<comment type="subcellular location">
    <subcellularLocation>
        <location evidence="1 11">Cell membrane</location>
        <topology evidence="1 11">Multi-pass membrane protein</topology>
    </subcellularLocation>
</comment>
<feature type="transmembrane region" description="Helical" evidence="11">
    <location>
        <begin position="7"/>
        <end position="27"/>
    </location>
</feature>
<evidence type="ECO:0000256" key="4">
    <source>
        <dbReference type="ARBA" id="ARBA00022692"/>
    </source>
</evidence>
<keyword evidence="8 11" id="KW-0407">Ion channel</keyword>
<dbReference type="HAMAP" id="MF_00454">
    <property type="entry name" value="FluC"/>
    <property type="match status" value="1"/>
</dbReference>
<keyword evidence="6 11" id="KW-0406">Ion transport</keyword>
<keyword evidence="5 11" id="KW-1133">Transmembrane helix</keyword>
<dbReference type="EMBL" id="BMEC01000005">
    <property type="protein sequence ID" value="GGC33102.1"/>
    <property type="molecule type" value="Genomic_DNA"/>
</dbReference>
<comment type="function">
    <text evidence="11">Fluoride-specific ion channel. Important for reducing fluoride concentration in the cell, thus reducing its toxicity.</text>
</comment>
<keyword evidence="4 11" id="KW-0812">Transmembrane</keyword>